<proteinExistence type="predicted"/>
<dbReference type="AlphaFoldDB" id="A0A378NSB5"/>
<dbReference type="RefSeq" id="WP_115151643.1">
    <property type="nucleotide sequence ID" value="NZ_UGPP01000001.1"/>
</dbReference>
<protein>
    <submittedName>
        <fullName evidence="1">Uncharacterized protein</fullName>
    </submittedName>
</protein>
<organism evidence="1 2">
    <name type="scientific">Megamonas hypermegale</name>
    <dbReference type="NCBI Taxonomy" id="158847"/>
    <lineage>
        <taxon>Bacteria</taxon>
        <taxon>Bacillati</taxon>
        <taxon>Bacillota</taxon>
        <taxon>Negativicutes</taxon>
        <taxon>Selenomonadales</taxon>
        <taxon>Selenomonadaceae</taxon>
        <taxon>Megamonas</taxon>
    </lineage>
</organism>
<dbReference type="EMBL" id="UGPP01000001">
    <property type="protein sequence ID" value="STY71284.1"/>
    <property type="molecule type" value="Genomic_DNA"/>
</dbReference>
<dbReference type="Proteomes" id="UP000255234">
    <property type="component" value="Unassembled WGS sequence"/>
</dbReference>
<evidence type="ECO:0000313" key="2">
    <source>
        <dbReference type="Proteomes" id="UP000255234"/>
    </source>
</evidence>
<reference evidence="1 2" key="1">
    <citation type="submission" date="2018-06" db="EMBL/GenBank/DDBJ databases">
        <authorList>
            <consortium name="Pathogen Informatics"/>
            <person name="Doyle S."/>
        </authorList>
    </citation>
    <scope>NUCLEOTIDE SEQUENCE [LARGE SCALE GENOMIC DNA]</scope>
    <source>
        <strain evidence="1 2">NCTC10571</strain>
    </source>
</reference>
<evidence type="ECO:0000313" key="1">
    <source>
        <dbReference type="EMBL" id="STY71284.1"/>
    </source>
</evidence>
<name>A0A378NSB5_9FIRM</name>
<accession>A0A378NSB5</accession>
<sequence>MAIYPNDFTTQEKLQPGARGEVFQTSLPGYRDNADRVNRTNNNLNTSAHDVPNIKYLFDYRLPTLFKYGFAYGFNQIVIPKGRIVAADPNMDLVDFESQKQFNTLTLANGGVPVRIRAIGDKYNDHSSSATAIVSPASQNQTVLNIGKEWIPVTGFNKTYKETCYRPFKIDGNTKGANTQLEDAGYSISATTGKVTKSNVEVKDVRPGNIPLGMLQRNEYTRDDDAFNGIAPGPILTDAMVEFPWFVYKDKAEENPWGSAYGALFPGALVKSDENGRITISPLSIETEVADMDIAEYEMERQQVIGQVYSVNHEIVPEGAAKWATWALEDRLNSDEFNPALYAKTNRHGEDAVNSSPFNSEGKYPGYPYDKNYLNHDLHMLASIGRRDNYDPRMNQEFLYDDLGIPGLTDGHNAVVRDVEPAIAGYIHYAGGKDYSPMYFRTLDVNIEPNSLQIAISDDSFVNCTKGAKVKNDIFEVTYCNEEQGIIVLEVAKKTEADSLLRDQDSGVTVKFKYKKRGMSGVPTYLDWDGIAGSVKVLFTK</sequence>
<gene>
    <name evidence="1" type="ORF">NCTC10571_01440</name>
</gene>